<comment type="similarity">
    <text evidence="5">Belongs to the archaeal Rpo3/eukaryotic RPB3 RNA polymerase subunit family.</text>
</comment>
<dbReference type="InterPro" id="IPR036643">
    <property type="entry name" value="RNApol_insert_sf"/>
</dbReference>
<evidence type="ECO:0000313" key="9">
    <source>
        <dbReference type="EMBL" id="KAF9793070.1"/>
    </source>
</evidence>
<keyword evidence="4" id="KW-0539">Nucleus</keyword>
<dbReference type="GO" id="GO:0003899">
    <property type="term" value="F:DNA-directed RNA polymerase activity"/>
    <property type="evidence" value="ECO:0007669"/>
    <property type="project" value="InterPro"/>
</dbReference>
<dbReference type="FunFam" id="2.170.120.12:FF:000002">
    <property type="entry name" value="DNA-directed RNA polymerase II subunit RPB3"/>
    <property type="match status" value="1"/>
</dbReference>
<evidence type="ECO:0000256" key="7">
    <source>
        <dbReference type="SAM" id="MobiDB-lite"/>
    </source>
</evidence>
<feature type="compositionally biased region" description="Gly residues" evidence="7">
    <location>
        <begin position="320"/>
        <end position="337"/>
    </location>
</feature>
<evidence type="ECO:0000256" key="2">
    <source>
        <dbReference type="ARBA" id="ARBA00022478"/>
    </source>
</evidence>
<dbReference type="Gene3D" id="3.30.1360.10">
    <property type="entry name" value="RNA polymerase, RBP11-like subunit"/>
    <property type="match status" value="1"/>
</dbReference>
<sequence length="381" mass="41067">MEPSVQVRELKKDRVNFVLENVDLSFANSLRRVMMAEIPTVAIDIVEVEMNTTVLPDEFIVHRLGMIPLNSMNCDEALRYNRDCTCSVSCRYCAIQLVLRISCNDSETLHVTSDHLEVVAQTSYEDEGDVGDELSKRSEEFGQPVGKGDPDHPPVLICKIRKGQELRVKCTAKKGIAKEHAKWSACSAVAFEYDPHNKLRHTSHWFEVDERAEWPLSENAKEEEAPKENDAFDYSAIPERFYFEVETVGSVSPQEVVLKGLRELQAKLANLILAVQSTSDMPTIEGADVQAQLGVQPPGPGWGAPAATSPNNPYASPTGGQTGTWGGGSDQWGGRGSGTSPSSNTGWNSTSPSWDSGGGGSGSGGGGGGGGAWGGASSWHI</sequence>
<dbReference type="CDD" id="cd07031">
    <property type="entry name" value="RNAP_II_RPB3"/>
    <property type="match status" value="1"/>
</dbReference>
<reference evidence="9" key="2">
    <citation type="submission" date="2020-11" db="EMBL/GenBank/DDBJ databases">
        <authorList>
            <consortium name="DOE Joint Genome Institute"/>
            <person name="Kuo A."/>
            <person name="Miyauchi S."/>
            <person name="Kiss E."/>
            <person name="Drula E."/>
            <person name="Kohler A."/>
            <person name="Sanchez-Garcia M."/>
            <person name="Andreopoulos B."/>
            <person name="Barry K.W."/>
            <person name="Bonito G."/>
            <person name="Buee M."/>
            <person name="Carver A."/>
            <person name="Chen C."/>
            <person name="Cichocki N."/>
            <person name="Clum A."/>
            <person name="Culley D."/>
            <person name="Crous P.W."/>
            <person name="Fauchery L."/>
            <person name="Girlanda M."/>
            <person name="Hayes R."/>
            <person name="Keri Z."/>
            <person name="Labutti K."/>
            <person name="Lipzen A."/>
            <person name="Lombard V."/>
            <person name="Magnuson J."/>
            <person name="Maillard F."/>
            <person name="Morin E."/>
            <person name="Murat C."/>
            <person name="Nolan M."/>
            <person name="Ohm R."/>
            <person name="Pangilinan J."/>
            <person name="Pereira M."/>
            <person name="Perotto S."/>
            <person name="Peter M."/>
            <person name="Riley R."/>
            <person name="Sitrit Y."/>
            <person name="Stielow B."/>
            <person name="Szollosi G."/>
            <person name="Zifcakova L."/>
            <person name="Stursova M."/>
            <person name="Spatafora J.W."/>
            <person name="Tedersoo L."/>
            <person name="Vaario L.-M."/>
            <person name="Yamada A."/>
            <person name="Yan M."/>
            <person name="Wang P."/>
            <person name="Xu J."/>
            <person name="Bruns T."/>
            <person name="Baldrian P."/>
            <person name="Vilgalys R."/>
            <person name="Henrissat B."/>
            <person name="Grigoriev I.V."/>
            <person name="Hibbett D."/>
            <person name="Nagy L.G."/>
            <person name="Martin F.M."/>
        </authorList>
    </citation>
    <scope>NUCLEOTIDE SEQUENCE</scope>
    <source>
        <strain evidence="9">UH-Tt-Lm1</strain>
    </source>
</reference>
<dbReference type="SUPFAM" id="SSF55257">
    <property type="entry name" value="RBP11-like subunits of RNA polymerase"/>
    <property type="match status" value="1"/>
</dbReference>
<dbReference type="Proteomes" id="UP000736335">
    <property type="component" value="Unassembled WGS sequence"/>
</dbReference>
<dbReference type="SUPFAM" id="SSF56553">
    <property type="entry name" value="Insert subdomain of RNA polymerase alpha subunit"/>
    <property type="match status" value="1"/>
</dbReference>
<dbReference type="InterPro" id="IPR011263">
    <property type="entry name" value="DNA-dir_RNA_pol_RpoA/D/Rpb3"/>
</dbReference>
<dbReference type="InterPro" id="IPR036603">
    <property type="entry name" value="RBP11-like"/>
</dbReference>
<dbReference type="InterPro" id="IPR022842">
    <property type="entry name" value="RNAP_Rpo3/Rpb3/RPAC1"/>
</dbReference>
<evidence type="ECO:0000256" key="1">
    <source>
        <dbReference type="ARBA" id="ARBA00004123"/>
    </source>
</evidence>
<feature type="domain" description="DNA-directed RNA polymerase RpoA/D/Rpb3-type" evidence="8">
    <location>
        <begin position="14"/>
        <end position="274"/>
    </location>
</feature>
<evidence type="ECO:0000256" key="3">
    <source>
        <dbReference type="ARBA" id="ARBA00023163"/>
    </source>
</evidence>
<dbReference type="Pfam" id="PF01193">
    <property type="entry name" value="RNA_pol_L"/>
    <property type="match status" value="1"/>
</dbReference>
<keyword evidence="3" id="KW-0804">Transcription</keyword>
<dbReference type="PANTHER" id="PTHR11800:SF2">
    <property type="entry name" value="DNA-DIRECTED RNA POLYMERASE II SUBUNIT RPB3"/>
    <property type="match status" value="1"/>
</dbReference>
<name>A0A9P6HRE3_9AGAM</name>
<dbReference type="AlphaFoldDB" id="A0A9P6HRE3"/>
<dbReference type="GO" id="GO:0005665">
    <property type="term" value="C:RNA polymerase II, core complex"/>
    <property type="evidence" value="ECO:0007669"/>
    <property type="project" value="TreeGrafter"/>
</dbReference>
<dbReference type="HAMAP" id="MF_00320">
    <property type="entry name" value="RNApol_arch_Rpo3"/>
    <property type="match status" value="1"/>
</dbReference>
<dbReference type="Gene3D" id="2.170.120.12">
    <property type="entry name" value="DNA-directed RNA polymerase, insert domain"/>
    <property type="match status" value="1"/>
</dbReference>
<comment type="caution">
    <text evidence="9">The sequence shown here is derived from an EMBL/GenBank/DDBJ whole genome shotgun (WGS) entry which is preliminary data.</text>
</comment>
<dbReference type="GO" id="GO:0006366">
    <property type="term" value="P:transcription by RNA polymerase II"/>
    <property type="evidence" value="ECO:0007669"/>
    <property type="project" value="TreeGrafter"/>
</dbReference>
<dbReference type="SMART" id="SM00662">
    <property type="entry name" value="RPOLD"/>
    <property type="match status" value="1"/>
</dbReference>
<gene>
    <name evidence="9" type="ORF">BJ322DRAFT_1032873</name>
</gene>
<protein>
    <recommendedName>
        <fullName evidence="6">DNA-directed RNA polymerase II subunit RPB3</fullName>
    </recommendedName>
</protein>
<evidence type="ECO:0000259" key="8">
    <source>
        <dbReference type="SMART" id="SM00662"/>
    </source>
</evidence>
<feature type="region of interest" description="Disordered" evidence="7">
    <location>
        <begin position="292"/>
        <end position="381"/>
    </location>
</feature>
<proteinExistence type="inferred from homology"/>
<dbReference type="PANTHER" id="PTHR11800">
    <property type="entry name" value="DNA-DIRECTED RNA POLYMERASE"/>
    <property type="match status" value="1"/>
</dbReference>
<dbReference type="Pfam" id="PF01000">
    <property type="entry name" value="RNA_pol_A_bac"/>
    <property type="match status" value="1"/>
</dbReference>
<dbReference type="GO" id="GO:0046983">
    <property type="term" value="F:protein dimerization activity"/>
    <property type="evidence" value="ECO:0007669"/>
    <property type="project" value="InterPro"/>
</dbReference>
<organism evidence="9 10">
    <name type="scientific">Thelephora terrestris</name>
    <dbReference type="NCBI Taxonomy" id="56493"/>
    <lineage>
        <taxon>Eukaryota</taxon>
        <taxon>Fungi</taxon>
        <taxon>Dikarya</taxon>
        <taxon>Basidiomycota</taxon>
        <taxon>Agaricomycotina</taxon>
        <taxon>Agaricomycetes</taxon>
        <taxon>Thelephorales</taxon>
        <taxon>Thelephoraceae</taxon>
        <taxon>Thelephora</taxon>
    </lineage>
</organism>
<feature type="region of interest" description="Disordered" evidence="7">
    <location>
        <begin position="126"/>
        <end position="148"/>
    </location>
</feature>
<accession>A0A9P6HRE3</accession>
<keyword evidence="10" id="KW-1185">Reference proteome</keyword>
<reference evidence="9" key="1">
    <citation type="journal article" date="2020" name="Nat. Commun.">
        <title>Large-scale genome sequencing of mycorrhizal fungi provides insights into the early evolution of symbiotic traits.</title>
        <authorList>
            <person name="Miyauchi S."/>
            <person name="Kiss E."/>
            <person name="Kuo A."/>
            <person name="Drula E."/>
            <person name="Kohler A."/>
            <person name="Sanchez-Garcia M."/>
            <person name="Morin E."/>
            <person name="Andreopoulos B."/>
            <person name="Barry K.W."/>
            <person name="Bonito G."/>
            <person name="Buee M."/>
            <person name="Carver A."/>
            <person name="Chen C."/>
            <person name="Cichocki N."/>
            <person name="Clum A."/>
            <person name="Culley D."/>
            <person name="Crous P.W."/>
            <person name="Fauchery L."/>
            <person name="Girlanda M."/>
            <person name="Hayes R.D."/>
            <person name="Keri Z."/>
            <person name="LaButti K."/>
            <person name="Lipzen A."/>
            <person name="Lombard V."/>
            <person name="Magnuson J."/>
            <person name="Maillard F."/>
            <person name="Murat C."/>
            <person name="Nolan M."/>
            <person name="Ohm R.A."/>
            <person name="Pangilinan J."/>
            <person name="Pereira M.F."/>
            <person name="Perotto S."/>
            <person name="Peter M."/>
            <person name="Pfister S."/>
            <person name="Riley R."/>
            <person name="Sitrit Y."/>
            <person name="Stielow J.B."/>
            <person name="Szollosi G."/>
            <person name="Zifcakova L."/>
            <person name="Stursova M."/>
            <person name="Spatafora J.W."/>
            <person name="Tedersoo L."/>
            <person name="Vaario L.M."/>
            <person name="Yamada A."/>
            <person name="Yan M."/>
            <person name="Wang P."/>
            <person name="Xu J."/>
            <person name="Bruns T."/>
            <person name="Baldrian P."/>
            <person name="Vilgalys R."/>
            <person name="Dunand C."/>
            <person name="Henrissat B."/>
            <person name="Grigoriev I.V."/>
            <person name="Hibbett D."/>
            <person name="Nagy L.G."/>
            <person name="Martin F.M."/>
        </authorList>
    </citation>
    <scope>NUCLEOTIDE SEQUENCE</scope>
    <source>
        <strain evidence="9">UH-Tt-Lm1</strain>
    </source>
</reference>
<evidence type="ECO:0000256" key="4">
    <source>
        <dbReference type="ARBA" id="ARBA00023242"/>
    </source>
</evidence>
<dbReference type="InterPro" id="IPR011262">
    <property type="entry name" value="DNA-dir_RNA_pol_insert"/>
</dbReference>
<comment type="subcellular location">
    <subcellularLocation>
        <location evidence="1">Nucleus</location>
    </subcellularLocation>
</comment>
<feature type="compositionally biased region" description="Polar residues" evidence="7">
    <location>
        <begin position="340"/>
        <end position="354"/>
    </location>
</feature>
<evidence type="ECO:0000256" key="6">
    <source>
        <dbReference type="ARBA" id="ARBA00072506"/>
    </source>
</evidence>
<evidence type="ECO:0000256" key="5">
    <source>
        <dbReference type="ARBA" id="ARBA00025804"/>
    </source>
</evidence>
<evidence type="ECO:0000313" key="10">
    <source>
        <dbReference type="Proteomes" id="UP000736335"/>
    </source>
</evidence>
<keyword evidence="2 9" id="KW-0240">DNA-directed RNA polymerase</keyword>
<dbReference type="OrthoDB" id="270173at2759"/>
<dbReference type="EMBL" id="WIUZ02000001">
    <property type="protein sequence ID" value="KAF9793070.1"/>
    <property type="molecule type" value="Genomic_DNA"/>
</dbReference>
<feature type="compositionally biased region" description="Gly residues" evidence="7">
    <location>
        <begin position="356"/>
        <end position="374"/>
    </location>
</feature>
<dbReference type="InterPro" id="IPR050518">
    <property type="entry name" value="Rpo3/RPB3_RNA_Pol_subunit"/>
</dbReference>